<evidence type="ECO:0000256" key="1">
    <source>
        <dbReference type="SAM" id="Phobius"/>
    </source>
</evidence>
<sequence>MGGFQVWLSAVAATILAGIVVPYGLLGGGQPATDIFVFWCVFGLGVIVLIGVGLSGWRR</sequence>
<keyword evidence="1" id="KW-0812">Transmembrane</keyword>
<reference evidence="2 3" key="1">
    <citation type="submission" date="2016-10" db="EMBL/GenBank/DDBJ databases">
        <authorList>
            <person name="de Groot N.N."/>
        </authorList>
    </citation>
    <scope>NUCLEOTIDE SEQUENCE [LARGE SCALE GENOMIC DNA]</scope>
    <source>
        <strain evidence="2 3">DSM 23042</strain>
    </source>
</reference>
<keyword evidence="3" id="KW-1185">Reference proteome</keyword>
<evidence type="ECO:0000313" key="3">
    <source>
        <dbReference type="Proteomes" id="UP000198885"/>
    </source>
</evidence>
<dbReference type="EMBL" id="FOGU01000002">
    <property type="protein sequence ID" value="SER70388.1"/>
    <property type="molecule type" value="Genomic_DNA"/>
</dbReference>
<keyword evidence="1" id="KW-0472">Membrane</keyword>
<dbReference type="Proteomes" id="UP000198885">
    <property type="component" value="Unassembled WGS sequence"/>
</dbReference>
<feature type="transmembrane region" description="Helical" evidence="1">
    <location>
        <begin position="35"/>
        <end position="57"/>
    </location>
</feature>
<dbReference type="RefSeq" id="WP_092688816.1">
    <property type="nucleotide sequence ID" value="NZ_CBDDGO010000004.1"/>
</dbReference>
<proteinExistence type="predicted"/>
<feature type="transmembrane region" description="Helical" evidence="1">
    <location>
        <begin position="6"/>
        <end position="26"/>
    </location>
</feature>
<name>A0A1H9RCJ9_9RHOB</name>
<gene>
    <name evidence="2" type="ORF">SAMN04490244_102212</name>
</gene>
<dbReference type="STRING" id="641238.SAMN04490244_102212"/>
<accession>A0A1H9RCJ9</accession>
<protein>
    <submittedName>
        <fullName evidence="2">Uncharacterized protein</fullName>
    </submittedName>
</protein>
<keyword evidence="1" id="KW-1133">Transmembrane helix</keyword>
<dbReference type="OrthoDB" id="7875847at2"/>
<organism evidence="2 3">
    <name type="scientific">Tranquillimonas rosea</name>
    <dbReference type="NCBI Taxonomy" id="641238"/>
    <lineage>
        <taxon>Bacteria</taxon>
        <taxon>Pseudomonadati</taxon>
        <taxon>Pseudomonadota</taxon>
        <taxon>Alphaproteobacteria</taxon>
        <taxon>Rhodobacterales</taxon>
        <taxon>Roseobacteraceae</taxon>
        <taxon>Tranquillimonas</taxon>
    </lineage>
</organism>
<dbReference type="AlphaFoldDB" id="A0A1H9RCJ9"/>
<evidence type="ECO:0000313" key="2">
    <source>
        <dbReference type="EMBL" id="SER70388.1"/>
    </source>
</evidence>